<evidence type="ECO:0000313" key="2">
    <source>
        <dbReference type="Proteomes" id="UP000054018"/>
    </source>
</evidence>
<reference evidence="1 2" key="1">
    <citation type="submission" date="2014-04" db="EMBL/GenBank/DDBJ databases">
        <authorList>
            <consortium name="DOE Joint Genome Institute"/>
            <person name="Kuo A."/>
            <person name="Kohler A."/>
            <person name="Costa M.D."/>
            <person name="Nagy L.G."/>
            <person name="Floudas D."/>
            <person name="Copeland A."/>
            <person name="Barry K.W."/>
            <person name="Cichocki N."/>
            <person name="Veneault-Fourrey C."/>
            <person name="LaButti K."/>
            <person name="Lindquist E.A."/>
            <person name="Lipzen A."/>
            <person name="Lundell T."/>
            <person name="Morin E."/>
            <person name="Murat C."/>
            <person name="Sun H."/>
            <person name="Tunlid A."/>
            <person name="Henrissat B."/>
            <person name="Grigoriev I.V."/>
            <person name="Hibbett D.S."/>
            <person name="Martin F."/>
            <person name="Nordberg H.P."/>
            <person name="Cantor M.N."/>
            <person name="Hua S.X."/>
        </authorList>
    </citation>
    <scope>NUCLEOTIDE SEQUENCE [LARGE SCALE GENOMIC DNA]</scope>
    <source>
        <strain evidence="1 2">441</strain>
    </source>
</reference>
<gene>
    <name evidence="1" type="ORF">PISMIDRAFT_233583</name>
</gene>
<dbReference type="AlphaFoldDB" id="A0A0C9XXD4"/>
<evidence type="ECO:0000313" key="1">
    <source>
        <dbReference type="EMBL" id="KIK17160.1"/>
    </source>
</evidence>
<dbReference type="Proteomes" id="UP000054018">
    <property type="component" value="Unassembled WGS sequence"/>
</dbReference>
<reference evidence="2" key="2">
    <citation type="submission" date="2015-01" db="EMBL/GenBank/DDBJ databases">
        <title>Evolutionary Origins and Diversification of the Mycorrhizal Mutualists.</title>
        <authorList>
            <consortium name="DOE Joint Genome Institute"/>
            <consortium name="Mycorrhizal Genomics Consortium"/>
            <person name="Kohler A."/>
            <person name="Kuo A."/>
            <person name="Nagy L.G."/>
            <person name="Floudas D."/>
            <person name="Copeland A."/>
            <person name="Barry K.W."/>
            <person name="Cichocki N."/>
            <person name="Veneault-Fourrey C."/>
            <person name="LaButti K."/>
            <person name="Lindquist E.A."/>
            <person name="Lipzen A."/>
            <person name="Lundell T."/>
            <person name="Morin E."/>
            <person name="Murat C."/>
            <person name="Riley R."/>
            <person name="Ohm R."/>
            <person name="Sun H."/>
            <person name="Tunlid A."/>
            <person name="Henrissat B."/>
            <person name="Grigoriev I.V."/>
            <person name="Hibbett D.S."/>
            <person name="Martin F."/>
        </authorList>
    </citation>
    <scope>NUCLEOTIDE SEQUENCE [LARGE SCALE GENOMIC DNA]</scope>
    <source>
        <strain evidence="2">441</strain>
    </source>
</reference>
<name>A0A0C9XXD4_9AGAM</name>
<keyword evidence="2" id="KW-1185">Reference proteome</keyword>
<protein>
    <submittedName>
        <fullName evidence="1">Uncharacterized protein</fullName>
    </submittedName>
</protein>
<sequence>MFFYICLVPYFRSLRIVRNIHIDHNASFLFCGAHDRGRGVGTGPGCTKCRIAWCWLSVECCATMLDTYSAPCSLQW</sequence>
<proteinExistence type="predicted"/>
<dbReference type="EMBL" id="KN833836">
    <property type="protein sequence ID" value="KIK17160.1"/>
    <property type="molecule type" value="Genomic_DNA"/>
</dbReference>
<dbReference type="HOGENOM" id="CLU_2655415_0_0_1"/>
<accession>A0A0C9XXD4</accession>
<organism evidence="1 2">
    <name type="scientific">Pisolithus microcarpus 441</name>
    <dbReference type="NCBI Taxonomy" id="765257"/>
    <lineage>
        <taxon>Eukaryota</taxon>
        <taxon>Fungi</taxon>
        <taxon>Dikarya</taxon>
        <taxon>Basidiomycota</taxon>
        <taxon>Agaricomycotina</taxon>
        <taxon>Agaricomycetes</taxon>
        <taxon>Agaricomycetidae</taxon>
        <taxon>Boletales</taxon>
        <taxon>Sclerodermatineae</taxon>
        <taxon>Pisolithaceae</taxon>
        <taxon>Pisolithus</taxon>
    </lineage>
</organism>